<evidence type="ECO:0000256" key="1">
    <source>
        <dbReference type="SAM" id="MobiDB-lite"/>
    </source>
</evidence>
<dbReference type="STRING" id="926550.CLDAP_04700"/>
<dbReference type="Proteomes" id="UP000007880">
    <property type="component" value="Chromosome"/>
</dbReference>
<keyword evidence="3" id="KW-1185">Reference proteome</keyword>
<accession>I0HZS2</accession>
<organism evidence="2 3">
    <name type="scientific">Caldilinea aerophila (strain DSM 14535 / JCM 11387 / NBRC 104270 / STL-6-O1)</name>
    <dbReference type="NCBI Taxonomy" id="926550"/>
    <lineage>
        <taxon>Bacteria</taxon>
        <taxon>Bacillati</taxon>
        <taxon>Chloroflexota</taxon>
        <taxon>Caldilineae</taxon>
        <taxon>Caldilineales</taxon>
        <taxon>Caldilineaceae</taxon>
        <taxon>Caldilinea</taxon>
    </lineage>
</organism>
<evidence type="ECO:0000313" key="2">
    <source>
        <dbReference type="EMBL" id="BAL98509.1"/>
    </source>
</evidence>
<dbReference type="HOGENOM" id="CLU_2300589_0_0_0"/>
<reference evidence="2 3" key="1">
    <citation type="submission" date="2012-02" db="EMBL/GenBank/DDBJ databases">
        <title>Complete genome sequence of Caldilinea aerophila DSM 14535 (= NBRC 102666).</title>
        <authorList>
            <person name="Oguchi A."/>
            <person name="Hosoyama A."/>
            <person name="Sekine M."/>
            <person name="Fukai R."/>
            <person name="Kato Y."/>
            <person name="Nakamura S."/>
            <person name="Hanada S."/>
            <person name="Yamazaki S."/>
            <person name="Fujita N."/>
        </authorList>
    </citation>
    <scope>NUCLEOTIDE SEQUENCE [LARGE SCALE GENOMIC DNA]</scope>
    <source>
        <strain evidence="3">DSM 14535 / JCM 11387 / NBRC 104270 / STL-6-O1</strain>
    </source>
</reference>
<dbReference type="EMBL" id="AP012337">
    <property type="protein sequence ID" value="BAL98509.1"/>
    <property type="molecule type" value="Genomic_DNA"/>
</dbReference>
<name>I0HZS2_CALAS</name>
<dbReference type="KEGG" id="cap:CLDAP_04700"/>
<dbReference type="AlphaFoldDB" id="I0HZS2"/>
<evidence type="ECO:0000313" key="3">
    <source>
        <dbReference type="Proteomes" id="UP000007880"/>
    </source>
</evidence>
<protein>
    <submittedName>
        <fullName evidence="2">Uncharacterized protein</fullName>
    </submittedName>
</protein>
<proteinExistence type="predicted"/>
<gene>
    <name evidence="2" type="ordered locus">CLDAP_04700</name>
</gene>
<feature type="region of interest" description="Disordered" evidence="1">
    <location>
        <begin position="49"/>
        <end position="70"/>
    </location>
</feature>
<sequence length="100" mass="11270">MRGAGRQCHSNDDEQRQQDYVPVAHTTLLLILLDIAVAFDENREISANPGFAQLGEPRDSIQESEQPEPLCSSKIARRAAHDEHKSLWRTFSVTLNQNCP</sequence>